<keyword evidence="12" id="KW-0784">Thiamine biosynthesis</keyword>
<dbReference type="GO" id="GO:0005524">
    <property type="term" value="F:ATP binding"/>
    <property type="evidence" value="ECO:0007669"/>
    <property type="project" value="UniProtKB-KW"/>
</dbReference>
<dbReference type="PANTHER" id="PTHR20858">
    <property type="entry name" value="PHOSPHOMETHYLPYRIMIDINE KINASE"/>
    <property type="match status" value="1"/>
</dbReference>
<comment type="similarity">
    <text evidence="4">Belongs to the ThiD family.</text>
</comment>
<dbReference type="Pfam" id="PF08543">
    <property type="entry name" value="Phos_pyr_kin"/>
    <property type="match status" value="1"/>
</dbReference>
<comment type="catalytic activity">
    <reaction evidence="1">
        <text>4-amino-5-hydroxymethyl-2-methylpyrimidine + ATP = 4-amino-2-methyl-5-(phosphooxymethyl)pyrimidine + ADP + H(+)</text>
        <dbReference type="Rhea" id="RHEA:23096"/>
        <dbReference type="ChEBI" id="CHEBI:15378"/>
        <dbReference type="ChEBI" id="CHEBI:16892"/>
        <dbReference type="ChEBI" id="CHEBI:30616"/>
        <dbReference type="ChEBI" id="CHEBI:58354"/>
        <dbReference type="ChEBI" id="CHEBI:456216"/>
        <dbReference type="EC" id="2.7.1.49"/>
    </reaction>
</comment>
<dbReference type="PANTHER" id="PTHR20858:SF17">
    <property type="entry name" value="HYDROXYMETHYLPYRIMIDINE_PHOSPHOMETHYLPYRIMIDINE KINASE THI20-RELATED"/>
    <property type="match status" value="1"/>
</dbReference>
<dbReference type="GO" id="GO:0005829">
    <property type="term" value="C:cytosol"/>
    <property type="evidence" value="ECO:0007669"/>
    <property type="project" value="TreeGrafter"/>
</dbReference>
<keyword evidence="8" id="KW-0808">Transferase</keyword>
<evidence type="ECO:0000256" key="13">
    <source>
        <dbReference type="ARBA" id="ARBA00037917"/>
    </source>
</evidence>
<dbReference type="GO" id="GO:0008902">
    <property type="term" value="F:hydroxymethylpyrimidine kinase activity"/>
    <property type="evidence" value="ECO:0007669"/>
    <property type="project" value="UniProtKB-EC"/>
</dbReference>
<dbReference type="InterPro" id="IPR013749">
    <property type="entry name" value="PM/HMP-P_kinase-1"/>
</dbReference>
<dbReference type="OrthoDB" id="9810880at2"/>
<dbReference type="AlphaFoldDB" id="A0A1D2LP96"/>
<dbReference type="RefSeq" id="WP_069126197.1">
    <property type="nucleotide sequence ID" value="NZ_CP023483.1"/>
</dbReference>
<evidence type="ECO:0000256" key="11">
    <source>
        <dbReference type="ARBA" id="ARBA00022840"/>
    </source>
</evidence>
<dbReference type="Gene3D" id="3.40.1190.20">
    <property type="match status" value="1"/>
</dbReference>
<proteinExistence type="inferred from homology"/>
<dbReference type="CDD" id="cd01169">
    <property type="entry name" value="HMPP_kinase"/>
    <property type="match status" value="1"/>
</dbReference>
<keyword evidence="9" id="KW-0547">Nucleotide-binding</keyword>
<dbReference type="FunFam" id="3.40.1190.20:FF:000003">
    <property type="entry name" value="Phosphomethylpyrimidine kinase ThiD"/>
    <property type="match status" value="1"/>
</dbReference>
<dbReference type="STRING" id="2756.BFR44_06910"/>
<keyword evidence="10 17" id="KW-0418">Kinase</keyword>
<dbReference type="GO" id="GO:0008972">
    <property type="term" value="F:phosphomethylpyrimidine kinase activity"/>
    <property type="evidence" value="ECO:0007669"/>
    <property type="project" value="UniProtKB-EC"/>
</dbReference>
<protein>
    <recommendedName>
        <fullName evidence="7">Hydroxymethylpyrimidine/phosphomethylpyrimidine kinase</fullName>
        <ecNumber evidence="5">2.7.1.49</ecNumber>
        <ecNumber evidence="6">2.7.4.7</ecNumber>
    </recommendedName>
    <alternativeName>
        <fullName evidence="14">Hydroxymethylpyrimidine kinase</fullName>
    </alternativeName>
    <alternativeName>
        <fullName evidence="15">Hydroxymethylpyrimidine phosphate kinase</fullName>
    </alternativeName>
</protein>
<reference evidence="17 18" key="1">
    <citation type="submission" date="2017-09" db="EMBL/GenBank/DDBJ databases">
        <title>Complete Genome Sequences of Two Strains of the Meat Spoilage Bacterium Brochothrix thermosphacta Isolated from Ground Chicken.</title>
        <authorList>
            <person name="Paoli G.C."/>
            <person name="Wijey C."/>
            <person name="Chen C.-Y."/>
            <person name="Nguyen L."/>
            <person name="Yan X."/>
            <person name="Irwin P.L."/>
        </authorList>
    </citation>
    <scope>NUCLEOTIDE SEQUENCE [LARGE SCALE GENOMIC DNA]</scope>
    <source>
        <strain evidence="17 18">BI</strain>
    </source>
</reference>
<name>A0A1D2LP96_BROTH</name>
<evidence type="ECO:0000313" key="17">
    <source>
        <dbReference type="EMBL" id="ATF25795.1"/>
    </source>
</evidence>
<comment type="pathway">
    <text evidence="13">Cofactor biosynthesis; thiamine diphosphate biosynthesis; 4-amino-2-methyl-5-diphosphomethylpyrimidine from 5-amino-1-(5-phospho-D-ribosyl)imidazole: step 2/3.</text>
</comment>
<dbReference type="EMBL" id="CP023483">
    <property type="protein sequence ID" value="ATF25795.1"/>
    <property type="molecule type" value="Genomic_DNA"/>
</dbReference>
<dbReference type="InterPro" id="IPR029056">
    <property type="entry name" value="Ribokinase-like"/>
</dbReference>
<dbReference type="EC" id="2.7.1.49" evidence="5"/>
<keyword evidence="18" id="KW-1185">Reference proteome</keyword>
<evidence type="ECO:0000256" key="12">
    <source>
        <dbReference type="ARBA" id="ARBA00022977"/>
    </source>
</evidence>
<evidence type="ECO:0000256" key="6">
    <source>
        <dbReference type="ARBA" id="ARBA00012963"/>
    </source>
</evidence>
<organism evidence="17 18">
    <name type="scientific">Brochothrix thermosphacta</name>
    <name type="common">Microbacterium thermosphactum</name>
    <dbReference type="NCBI Taxonomy" id="2756"/>
    <lineage>
        <taxon>Bacteria</taxon>
        <taxon>Bacillati</taxon>
        <taxon>Bacillota</taxon>
        <taxon>Bacilli</taxon>
        <taxon>Bacillales</taxon>
        <taxon>Listeriaceae</taxon>
        <taxon>Brochothrix</taxon>
    </lineage>
</organism>
<evidence type="ECO:0000313" key="18">
    <source>
        <dbReference type="Proteomes" id="UP000243591"/>
    </source>
</evidence>
<gene>
    <name evidence="17" type="primary">thiD</name>
    <name evidence="17" type="ORF">CNY62_04960</name>
</gene>
<evidence type="ECO:0000256" key="14">
    <source>
        <dbReference type="ARBA" id="ARBA00042102"/>
    </source>
</evidence>
<evidence type="ECO:0000259" key="16">
    <source>
        <dbReference type="Pfam" id="PF08543"/>
    </source>
</evidence>
<dbReference type="KEGG" id="bths:CNY62_04960"/>
<evidence type="ECO:0000256" key="8">
    <source>
        <dbReference type="ARBA" id="ARBA00022679"/>
    </source>
</evidence>
<comment type="pathway">
    <text evidence="3">Cofactor biosynthesis; thiamine diphosphate biosynthesis; 4-amino-2-methyl-5-diphosphomethylpyrimidine from 5-amino-1-(5-phospho-D-ribosyl)imidazole: step 3/3.</text>
</comment>
<sequence length="270" mass="28486">MTIPQVCTIAGSDSGGGAGIQADIKTFQERRVYGTSVITAVTVQNTLGVQNVYPVPLIGVKQQLEALLSDFELSAIKTGMLVDASYIQTVSDILKGYPDIPLIVDPVMIAKGGASLMAEEALEVLKTELLPLATIVTPNLPEAEALSGVTITTEADMEKAAERLQAMGCRNVLVKGGHGSNPTVTVDYILLENGEEAWLHGERIETKDTHGTGCTLGACITAEIAKGHSIQEAVVIAKAFIQSAIANGLGIGHGHGPTNHWAYREEDNND</sequence>
<dbReference type="EC" id="2.7.4.7" evidence="6"/>
<dbReference type="InterPro" id="IPR004399">
    <property type="entry name" value="HMP/HMP-P_kinase_dom"/>
</dbReference>
<evidence type="ECO:0000256" key="10">
    <source>
        <dbReference type="ARBA" id="ARBA00022777"/>
    </source>
</evidence>
<comment type="catalytic activity">
    <reaction evidence="2">
        <text>4-amino-2-methyl-5-(phosphooxymethyl)pyrimidine + ATP = 4-amino-2-methyl-5-(diphosphooxymethyl)pyrimidine + ADP</text>
        <dbReference type="Rhea" id="RHEA:19893"/>
        <dbReference type="ChEBI" id="CHEBI:30616"/>
        <dbReference type="ChEBI" id="CHEBI:57841"/>
        <dbReference type="ChEBI" id="CHEBI:58354"/>
        <dbReference type="ChEBI" id="CHEBI:456216"/>
        <dbReference type="EC" id="2.7.4.7"/>
    </reaction>
</comment>
<evidence type="ECO:0000256" key="4">
    <source>
        <dbReference type="ARBA" id="ARBA00009879"/>
    </source>
</evidence>
<dbReference type="NCBIfam" id="TIGR00097">
    <property type="entry name" value="HMP-P_kinase"/>
    <property type="match status" value="1"/>
</dbReference>
<accession>A0A1D2LP96</accession>
<dbReference type="GO" id="GO:0009228">
    <property type="term" value="P:thiamine biosynthetic process"/>
    <property type="evidence" value="ECO:0007669"/>
    <property type="project" value="UniProtKB-KW"/>
</dbReference>
<keyword evidence="11" id="KW-0067">ATP-binding</keyword>
<evidence type="ECO:0000256" key="9">
    <source>
        <dbReference type="ARBA" id="ARBA00022741"/>
    </source>
</evidence>
<dbReference type="SUPFAM" id="SSF53613">
    <property type="entry name" value="Ribokinase-like"/>
    <property type="match status" value="1"/>
</dbReference>
<evidence type="ECO:0000256" key="5">
    <source>
        <dbReference type="ARBA" id="ARBA00012135"/>
    </source>
</evidence>
<evidence type="ECO:0000256" key="3">
    <source>
        <dbReference type="ARBA" id="ARBA00004769"/>
    </source>
</evidence>
<feature type="domain" description="Pyridoxamine kinase/Phosphomethylpyrimidine kinase" evidence="16">
    <location>
        <begin position="13"/>
        <end position="259"/>
    </location>
</feature>
<evidence type="ECO:0000256" key="15">
    <source>
        <dbReference type="ARBA" id="ARBA00043176"/>
    </source>
</evidence>
<evidence type="ECO:0000256" key="7">
    <source>
        <dbReference type="ARBA" id="ARBA00019161"/>
    </source>
</evidence>
<evidence type="ECO:0000256" key="1">
    <source>
        <dbReference type="ARBA" id="ARBA00000151"/>
    </source>
</evidence>
<evidence type="ECO:0000256" key="2">
    <source>
        <dbReference type="ARBA" id="ARBA00000565"/>
    </source>
</evidence>
<dbReference type="Proteomes" id="UP000243591">
    <property type="component" value="Chromosome"/>
</dbReference>